<dbReference type="Proteomes" id="UP000632125">
    <property type="component" value="Unassembled WGS sequence"/>
</dbReference>
<evidence type="ECO:0000256" key="1">
    <source>
        <dbReference type="SAM" id="MobiDB-lite"/>
    </source>
</evidence>
<accession>A0A927HA10</accession>
<protein>
    <submittedName>
        <fullName evidence="3">Uncharacterized protein</fullName>
    </submittedName>
</protein>
<name>A0A927HA10_9BACL</name>
<evidence type="ECO:0000313" key="3">
    <source>
        <dbReference type="EMBL" id="MBD2872164.1"/>
    </source>
</evidence>
<dbReference type="AlphaFoldDB" id="A0A927HA10"/>
<proteinExistence type="predicted"/>
<comment type="caution">
    <text evidence="3">The sequence shown here is derived from an EMBL/GenBank/DDBJ whole genome shotgun (WGS) entry which is preliminary data.</text>
</comment>
<evidence type="ECO:0000313" key="4">
    <source>
        <dbReference type="Proteomes" id="UP000632125"/>
    </source>
</evidence>
<gene>
    <name evidence="3" type="ORF">IDH41_26635</name>
</gene>
<reference evidence="3" key="1">
    <citation type="submission" date="2020-09" db="EMBL/GenBank/DDBJ databases">
        <title>A novel bacterium of genus Paenibacillus, isolated from South China Sea.</title>
        <authorList>
            <person name="Huang H."/>
            <person name="Mo K."/>
            <person name="Hu Y."/>
        </authorList>
    </citation>
    <scope>NUCLEOTIDE SEQUENCE</scope>
    <source>
        <strain evidence="3">IB182493</strain>
    </source>
</reference>
<keyword evidence="4" id="KW-1185">Reference proteome</keyword>
<organism evidence="3 4">
    <name type="scientific">Paenibacillus arenilitoris</name>
    <dbReference type="NCBI Taxonomy" id="2772299"/>
    <lineage>
        <taxon>Bacteria</taxon>
        <taxon>Bacillati</taxon>
        <taxon>Bacillota</taxon>
        <taxon>Bacilli</taxon>
        <taxon>Bacillales</taxon>
        <taxon>Paenibacillaceae</taxon>
        <taxon>Paenibacillus</taxon>
    </lineage>
</organism>
<feature type="chain" id="PRO_5038394896" evidence="2">
    <location>
        <begin position="20"/>
        <end position="396"/>
    </location>
</feature>
<dbReference type="EMBL" id="JACXIY010000042">
    <property type="protein sequence ID" value="MBD2872164.1"/>
    <property type="molecule type" value="Genomic_DNA"/>
</dbReference>
<evidence type="ECO:0000256" key="2">
    <source>
        <dbReference type="SAM" id="SignalP"/>
    </source>
</evidence>
<keyword evidence="2" id="KW-0732">Signal</keyword>
<feature type="signal peptide" evidence="2">
    <location>
        <begin position="1"/>
        <end position="19"/>
    </location>
</feature>
<dbReference type="RefSeq" id="WP_190866621.1">
    <property type="nucleotide sequence ID" value="NZ_JACXIY010000042.1"/>
</dbReference>
<feature type="region of interest" description="Disordered" evidence="1">
    <location>
        <begin position="325"/>
        <end position="352"/>
    </location>
</feature>
<sequence length="396" mass="43542">MNKAAAKLLRWTAATIVAAAWLGLCGLTEPTAAAGKKIDEVRVAMYVRASSKAEFASELRFTNRELTSALGKAAREAAPAPALLRDVELTIAEAGGGLELYRLEETGNLWKEEGRERIVLSGQAADLLLRYASALRQRHYGKLVAWEEAKELLPRKSVFSVTDIESGLTFRVQRRAGSDHADVQPLTKKDTQIMKHIYRDKWSWKRKAVLVHSDGKWVAASMNGMPHGGDGIPDNDFSGHFCIHFYLSSTHKSDQPDLAHQLMVHKAAGGLQPYFDVASPAVLAKTVVVVMNHHDPELLGQLTAGLPTEESDAIVREMVRLSSIQEQRLKKDSRESGGAGEPEQGMGTDGNLSAEVAVPVAMEARDGSRERARYLFQLKRESVRSPWRFAHASIGN</sequence>